<keyword evidence="1" id="KW-1133">Transmembrane helix</keyword>
<dbReference type="EMBL" id="FQXZ01000040">
    <property type="protein sequence ID" value="SHI44315.1"/>
    <property type="molecule type" value="Genomic_DNA"/>
</dbReference>
<keyword evidence="1" id="KW-0812">Transmembrane</keyword>
<feature type="transmembrane region" description="Helical" evidence="1">
    <location>
        <begin position="6"/>
        <end position="24"/>
    </location>
</feature>
<organism evidence="2 3">
    <name type="scientific">Vibrio aerogenes CECT 7868</name>
    <dbReference type="NCBI Taxonomy" id="1216006"/>
    <lineage>
        <taxon>Bacteria</taxon>
        <taxon>Pseudomonadati</taxon>
        <taxon>Pseudomonadota</taxon>
        <taxon>Gammaproteobacteria</taxon>
        <taxon>Vibrionales</taxon>
        <taxon>Vibrionaceae</taxon>
        <taxon>Vibrio</taxon>
    </lineage>
</organism>
<gene>
    <name evidence="2" type="ORF">VA7868_03722</name>
</gene>
<name>A0A1M6B6I1_9VIBR</name>
<reference evidence="2 3" key="1">
    <citation type="submission" date="2016-11" db="EMBL/GenBank/DDBJ databases">
        <authorList>
            <person name="Jaros S."/>
            <person name="Januszkiewicz K."/>
            <person name="Wedrychowicz H."/>
        </authorList>
    </citation>
    <scope>NUCLEOTIDE SEQUENCE [LARGE SCALE GENOMIC DNA]</scope>
    <source>
        <strain evidence="2 3">CECT 7868</strain>
    </source>
</reference>
<evidence type="ECO:0000313" key="3">
    <source>
        <dbReference type="Proteomes" id="UP000184608"/>
    </source>
</evidence>
<dbReference type="Proteomes" id="UP000184608">
    <property type="component" value="Unassembled WGS sequence"/>
</dbReference>
<keyword evidence="1" id="KW-0472">Membrane</keyword>
<sequence length="29" mass="3486">MKMLALYLGLCGLFLLVYWIYNLYKDRDG</sequence>
<accession>A0A1M6B6I1</accession>
<evidence type="ECO:0000256" key="1">
    <source>
        <dbReference type="SAM" id="Phobius"/>
    </source>
</evidence>
<evidence type="ECO:0000313" key="2">
    <source>
        <dbReference type="EMBL" id="SHI44315.1"/>
    </source>
</evidence>
<keyword evidence="3" id="KW-1185">Reference proteome</keyword>
<protein>
    <submittedName>
        <fullName evidence="2">Uncharacterized protein</fullName>
    </submittedName>
</protein>
<dbReference type="AlphaFoldDB" id="A0A1M6B6I1"/>
<proteinExistence type="predicted"/>